<dbReference type="InterPro" id="IPR001711">
    <property type="entry name" value="PLipase_C_Pinositol-sp_Y"/>
</dbReference>
<proteinExistence type="predicted"/>
<dbReference type="InterPro" id="IPR017946">
    <property type="entry name" value="PLC-like_Pdiesterase_TIM-brl"/>
</dbReference>
<dbReference type="InterPro" id="IPR035892">
    <property type="entry name" value="C2_domain_sf"/>
</dbReference>
<dbReference type="AlphaFoldDB" id="A0A7C8MZ77"/>
<evidence type="ECO:0000256" key="8">
    <source>
        <dbReference type="SAM" id="MobiDB-lite"/>
    </source>
</evidence>
<feature type="region of interest" description="Disordered" evidence="8">
    <location>
        <begin position="675"/>
        <end position="700"/>
    </location>
</feature>
<feature type="compositionally biased region" description="Acidic residues" evidence="8">
    <location>
        <begin position="676"/>
        <end position="694"/>
    </location>
</feature>
<dbReference type="PROSITE" id="PS50008">
    <property type="entry name" value="PIPLC_Y_DOMAIN"/>
    <property type="match status" value="1"/>
</dbReference>
<dbReference type="EMBL" id="WUBL01000151">
    <property type="protein sequence ID" value="KAF2964416.1"/>
    <property type="molecule type" value="Genomic_DNA"/>
</dbReference>
<dbReference type="GO" id="GO:0004435">
    <property type="term" value="F:phosphatidylinositol-4,5-bisphosphate phospholipase C activity"/>
    <property type="evidence" value="ECO:0007669"/>
    <property type="project" value="UniProtKB-EC"/>
</dbReference>
<evidence type="ECO:0000256" key="5">
    <source>
        <dbReference type="ARBA" id="ARBA00023224"/>
    </source>
</evidence>
<dbReference type="PANTHER" id="PTHR10336:SF169">
    <property type="entry name" value="PHOSPHOINOSITIDE PHOSPHOLIPASE C"/>
    <property type="match status" value="1"/>
</dbReference>
<dbReference type="PANTHER" id="PTHR10336">
    <property type="entry name" value="PHOSPHOINOSITIDE-SPECIFIC PHOSPHOLIPASE C FAMILY PROTEIN"/>
    <property type="match status" value="1"/>
</dbReference>
<dbReference type="OrthoDB" id="269822at2759"/>
<gene>
    <name evidence="10" type="ORF">GQX73_g9145</name>
</gene>
<dbReference type="GO" id="GO:0048015">
    <property type="term" value="P:phosphatidylinositol-mediated signaling"/>
    <property type="evidence" value="ECO:0007669"/>
    <property type="project" value="TreeGrafter"/>
</dbReference>
<reference evidence="10 11" key="1">
    <citation type="submission" date="2019-12" db="EMBL/GenBank/DDBJ databases">
        <title>Draft genome sequence of the ascomycete Xylaria multiplex DSM 110363.</title>
        <authorList>
            <person name="Buettner E."/>
            <person name="Kellner H."/>
        </authorList>
    </citation>
    <scope>NUCLEOTIDE SEQUENCE [LARGE SCALE GENOMIC DNA]</scope>
    <source>
        <strain evidence="10 11">DSM 110363</strain>
    </source>
</reference>
<keyword evidence="3 7" id="KW-0442">Lipid degradation</keyword>
<dbReference type="SUPFAM" id="SSF51735">
    <property type="entry name" value="NAD(P)-binding Rossmann-fold domains"/>
    <property type="match status" value="1"/>
</dbReference>
<dbReference type="Gene3D" id="3.20.20.190">
    <property type="entry name" value="Phosphatidylinositol (PI) phosphodiesterase"/>
    <property type="match status" value="1"/>
</dbReference>
<evidence type="ECO:0000256" key="4">
    <source>
        <dbReference type="ARBA" id="ARBA00023098"/>
    </source>
</evidence>
<name>A0A7C8MZ77_9PEZI</name>
<evidence type="ECO:0000256" key="2">
    <source>
        <dbReference type="ARBA" id="ARBA00022801"/>
    </source>
</evidence>
<comment type="catalytic activity">
    <reaction evidence="1 7">
        <text>a 1,2-diacyl-sn-glycero-3-phospho-(1D-myo-inositol-4,5-bisphosphate) + H2O = 1D-myo-inositol 1,4,5-trisphosphate + a 1,2-diacyl-sn-glycerol + H(+)</text>
        <dbReference type="Rhea" id="RHEA:33179"/>
        <dbReference type="ChEBI" id="CHEBI:15377"/>
        <dbReference type="ChEBI" id="CHEBI:15378"/>
        <dbReference type="ChEBI" id="CHEBI:17815"/>
        <dbReference type="ChEBI" id="CHEBI:58456"/>
        <dbReference type="ChEBI" id="CHEBI:203600"/>
        <dbReference type="EC" id="3.1.4.11"/>
    </reaction>
</comment>
<dbReference type="InterPro" id="IPR036291">
    <property type="entry name" value="NAD(P)-bd_dom_sf"/>
</dbReference>
<comment type="caution">
    <text evidence="10">The sequence shown here is derived from an EMBL/GenBank/DDBJ whole genome shotgun (WGS) entry which is preliminary data.</text>
</comment>
<dbReference type="Pfam" id="PF00106">
    <property type="entry name" value="adh_short"/>
    <property type="match status" value="1"/>
</dbReference>
<evidence type="ECO:0000313" key="11">
    <source>
        <dbReference type="Proteomes" id="UP000481858"/>
    </source>
</evidence>
<dbReference type="CDD" id="cd05233">
    <property type="entry name" value="SDR_c"/>
    <property type="match status" value="1"/>
</dbReference>
<comment type="function">
    <text evidence="6">The production of the second messenger molecules diacylglycerol (DAG) and inositol 1,4,5-trisphosphate (IP3) is mediated by activated phosphatidylinositol-specific phospholipase C enzymes.</text>
</comment>
<dbReference type="Gene3D" id="3.40.50.720">
    <property type="entry name" value="NAD(P)-binding Rossmann-like Domain"/>
    <property type="match status" value="1"/>
</dbReference>
<sequence length="989" mass="108076">MPPPRGTPNIIEGRGDYDTTSVVHNDTYPAIDSAKADLSGKAVFISGATRGIGRGISVSFAKAGASMIAIGGRSSLEETAQAMRAAAASLGKPEPKILELKLDVAIQASVDAAATEIKKTFGRIDIVVNNAGTGLDEGLIADTDPEQWWNTMAVNLKGPYLVMRALTPLMLEVGGLSTFLTVSSVGSQLRSPGYSAYQISKLAVLRLTEFLHAEYSSKGIIAITIHPGNVPTDMTLGPDGKMAEEIAYIFVETPELTGDSVVYLTKERREWLGGRYVNVTWDLPELVELKDEIVKGDKLKMELVLIEASRGMNDVQPKIIFISNIREGKAIAIELSGAFCFPGVEGVEHAQLIVPTTRDNPGIAALATPLRGRKTDSSYSSEGVSQSHSDIILVGTKNSVSSSSNMSDYSLVAGLARIHTLSRSARGKYDEDVGEDIDDFTVAGGGHSSRRTEITSHQLRISHALKSFLVHNHAVSNSDAVLDSEGLSPALEALLDKPHIQVPAELTDRSHPLPEYFISSSHNTYLLGHQLKGESSASAYESTLLAGARCVEIDAWDNSENTDEPKVTHGYTLVSNIPFRAVCESIRDVIDKEAAESVDQQGYRAAPIVLSLENHCGAHGQMRLVEIMIETWGERLLSKAVREKGHREQESHDEQVRLGELGSKVVLIVEYHFPSGEEEEDDDSDDSASENEEEKEARAAYKARKKAVENGGIIPELAALGVYAQSVKPRDNSWLESTLHEGPHHHLINLSESGLQALMPASNVNISRHNAQHLMRVYPKGTRISSKNLKQVPFWGVGAQICAMNWQTFGGSMQLNEAMFSGTEGYVLKPAALRAGGSGQLNTGQRKKLRLHVAGASDVPVPDGQDADDIKPYVTCSLVHPDDANGKYQKKKTKHYRQHKLGFLHRGENPPPTDPIWDDVLEWEYDDNELVFLRIFIKDDISFAENPIYAVTAVRLLYVVPGWSFIRLLDLKGHETKCSLLVKFEFEDI</sequence>
<dbReference type="EC" id="3.1.4.11" evidence="7"/>
<dbReference type="FunFam" id="3.20.20.190:FF:000039">
    <property type="entry name" value="Phosphoinositide phospholipase C"/>
    <property type="match status" value="1"/>
</dbReference>
<dbReference type="PROSITE" id="PS50007">
    <property type="entry name" value="PIPLC_X_DOMAIN"/>
    <property type="match status" value="1"/>
</dbReference>
<evidence type="ECO:0000256" key="1">
    <source>
        <dbReference type="ARBA" id="ARBA00001195"/>
    </source>
</evidence>
<dbReference type="InParanoid" id="A0A7C8MZ77"/>
<keyword evidence="4 7" id="KW-0443">Lipid metabolism</keyword>
<evidence type="ECO:0000256" key="7">
    <source>
        <dbReference type="RuleBase" id="RU361133"/>
    </source>
</evidence>
<feature type="domain" description="PI-PLC Y-box" evidence="9">
    <location>
        <begin position="717"/>
        <end position="834"/>
    </location>
</feature>
<dbReference type="InterPro" id="IPR002347">
    <property type="entry name" value="SDR_fam"/>
</dbReference>
<evidence type="ECO:0000256" key="6">
    <source>
        <dbReference type="ARBA" id="ARBA00059664"/>
    </source>
</evidence>
<dbReference type="Gene3D" id="2.60.40.150">
    <property type="entry name" value="C2 domain"/>
    <property type="match status" value="1"/>
</dbReference>
<evidence type="ECO:0000256" key="3">
    <source>
        <dbReference type="ARBA" id="ARBA00022963"/>
    </source>
</evidence>
<dbReference type="Proteomes" id="UP000481858">
    <property type="component" value="Unassembled WGS sequence"/>
</dbReference>
<evidence type="ECO:0000313" key="10">
    <source>
        <dbReference type="EMBL" id="KAF2964416.1"/>
    </source>
</evidence>
<dbReference type="SMART" id="SM00149">
    <property type="entry name" value="PLCYc"/>
    <property type="match status" value="1"/>
</dbReference>
<dbReference type="CDD" id="cd00275">
    <property type="entry name" value="C2_PLC_like"/>
    <property type="match status" value="1"/>
</dbReference>
<dbReference type="InterPro" id="IPR001192">
    <property type="entry name" value="PI-PLC_fam"/>
</dbReference>
<evidence type="ECO:0000259" key="9">
    <source>
        <dbReference type="PROSITE" id="PS50008"/>
    </source>
</evidence>
<accession>A0A7C8MZ77</accession>
<keyword evidence="5" id="KW-0807">Transducer</keyword>
<dbReference type="GO" id="GO:0016042">
    <property type="term" value="P:lipid catabolic process"/>
    <property type="evidence" value="ECO:0007669"/>
    <property type="project" value="UniProtKB-KW"/>
</dbReference>
<dbReference type="SUPFAM" id="SSF49562">
    <property type="entry name" value="C2 domain (Calcium/lipid-binding domain, CaLB)"/>
    <property type="match status" value="1"/>
</dbReference>
<dbReference type="PRINTS" id="PR00390">
    <property type="entry name" value="PHPHLIPASEC"/>
</dbReference>
<dbReference type="CDD" id="cd08598">
    <property type="entry name" value="PI-PLC1c_yeast"/>
    <property type="match status" value="1"/>
</dbReference>
<dbReference type="Pfam" id="PF00387">
    <property type="entry name" value="PI-PLC-Y"/>
    <property type="match status" value="1"/>
</dbReference>
<keyword evidence="2 7" id="KW-0378">Hydrolase</keyword>
<dbReference type="Pfam" id="PF00388">
    <property type="entry name" value="PI-PLC-X"/>
    <property type="match status" value="1"/>
</dbReference>
<organism evidence="10 11">
    <name type="scientific">Xylaria multiplex</name>
    <dbReference type="NCBI Taxonomy" id="323545"/>
    <lineage>
        <taxon>Eukaryota</taxon>
        <taxon>Fungi</taxon>
        <taxon>Dikarya</taxon>
        <taxon>Ascomycota</taxon>
        <taxon>Pezizomycotina</taxon>
        <taxon>Sordariomycetes</taxon>
        <taxon>Xylariomycetidae</taxon>
        <taxon>Xylariales</taxon>
        <taxon>Xylariaceae</taxon>
        <taxon>Xylaria</taxon>
    </lineage>
</organism>
<dbReference type="SMART" id="SM00148">
    <property type="entry name" value="PLCXc"/>
    <property type="match status" value="1"/>
</dbReference>
<dbReference type="SUPFAM" id="SSF51695">
    <property type="entry name" value="PLC-like phosphodiesterases"/>
    <property type="match status" value="1"/>
</dbReference>
<protein>
    <recommendedName>
        <fullName evidence="7">Phosphoinositide phospholipase C</fullName>
        <ecNumber evidence="7">3.1.4.11</ecNumber>
    </recommendedName>
</protein>
<keyword evidence="11" id="KW-1185">Reference proteome</keyword>
<dbReference type="GO" id="GO:0051209">
    <property type="term" value="P:release of sequestered calcium ion into cytosol"/>
    <property type="evidence" value="ECO:0007669"/>
    <property type="project" value="TreeGrafter"/>
</dbReference>
<dbReference type="InterPro" id="IPR000909">
    <property type="entry name" value="PLipase_C_PInositol-sp_X_dom"/>
</dbReference>